<dbReference type="Proteomes" id="UP000887565">
    <property type="component" value="Unplaced"/>
</dbReference>
<organism evidence="2 3">
    <name type="scientific">Romanomermis culicivorax</name>
    <name type="common">Nematode worm</name>
    <dbReference type="NCBI Taxonomy" id="13658"/>
    <lineage>
        <taxon>Eukaryota</taxon>
        <taxon>Metazoa</taxon>
        <taxon>Ecdysozoa</taxon>
        <taxon>Nematoda</taxon>
        <taxon>Enoplea</taxon>
        <taxon>Dorylaimia</taxon>
        <taxon>Mermithida</taxon>
        <taxon>Mermithoidea</taxon>
        <taxon>Mermithidae</taxon>
        <taxon>Romanomermis</taxon>
    </lineage>
</organism>
<keyword evidence="2" id="KW-1185">Reference proteome</keyword>
<feature type="compositionally biased region" description="Basic and acidic residues" evidence="1">
    <location>
        <begin position="369"/>
        <end position="421"/>
    </location>
</feature>
<name>A0A915L258_ROMCU</name>
<dbReference type="WBParaSite" id="nRc.2.0.1.t43843-RA">
    <property type="protein sequence ID" value="nRc.2.0.1.t43843-RA"/>
    <property type="gene ID" value="nRc.2.0.1.g43843"/>
</dbReference>
<evidence type="ECO:0000313" key="2">
    <source>
        <dbReference type="Proteomes" id="UP000887565"/>
    </source>
</evidence>
<accession>A0A915L258</accession>
<feature type="region of interest" description="Disordered" evidence="1">
    <location>
        <begin position="369"/>
        <end position="430"/>
    </location>
</feature>
<dbReference type="AlphaFoldDB" id="A0A915L258"/>
<proteinExistence type="predicted"/>
<sequence length="747" mass="81238">MNPEQSRIIDKKEEKVFLCPSLFFHVGKIAAEKVAVGGKDFSVDQASKAASALKNLTFKLETAAEKNADGKNLDVGKIAEGKLALGGKFLSVDEASRAASALKNLTFKPEGGNAAEKNANGKDINVEKIATGGKIFSVDEASKAASALKNLTFKLEGLNATTAAEKNATDTVGKSINEKNPDVGNVAVGEKIFSVDEASKAASALKNFASKLENAQSSPFAAGGKILSVDEASKAASALKNLTSKFEKAQNSPAAAAVVGKNANVKIAAVVEKNAADGKIVVVAKNADGKNDVDAKSAAAEGKILTVDQASKAASALKNLMTNLGAQNSTHVEKFYVDVKKTADVKISTVDDVKKAENSVFKLETTEKNAKISAAKDEKNDSGKPEIPTEKTDSPTENSSGEKKVDVLPKSNVAEEVKAENVRTSTENSTTDDDVQILAENVDGQACRNVTNFKMALNFLKSSCWRMEKLDKILKSDQLDDQKFQKLKNTFDNWRKIHANFRNLLQFFQDDLKIDAEIFKKICVSSLEKSAKNLRQELKSTLEYLENEKPEAFWFFSQTSKNDDSAAADVKFPPDVKKPDFKFCLPSPSCSSPAGVFDELAYKLVILAYEKFNVHFKVKVLAANLSKKKSKTSAKWRRIENFLFETFENWQKSGYSMERCQKFLTLLCCLVHWETLPPTLNADAASTIMERAGRAMSHTLLLSRKVPAAEPGRDPGARWPPPQVLDQARRIVGDVSGGFLIHLMLQK</sequence>
<reference evidence="3" key="1">
    <citation type="submission" date="2022-11" db="UniProtKB">
        <authorList>
            <consortium name="WormBaseParasite"/>
        </authorList>
    </citation>
    <scope>IDENTIFICATION</scope>
</reference>
<evidence type="ECO:0000256" key="1">
    <source>
        <dbReference type="SAM" id="MobiDB-lite"/>
    </source>
</evidence>
<protein>
    <submittedName>
        <fullName evidence="3">Uncharacterized protein</fullName>
    </submittedName>
</protein>
<evidence type="ECO:0000313" key="3">
    <source>
        <dbReference type="WBParaSite" id="nRc.2.0.1.t43843-RA"/>
    </source>
</evidence>